<organism evidence="2 3">
    <name type="scientific">Natronospirillum operosum</name>
    <dbReference type="NCBI Taxonomy" id="2759953"/>
    <lineage>
        <taxon>Bacteria</taxon>
        <taxon>Pseudomonadati</taxon>
        <taxon>Pseudomonadota</taxon>
        <taxon>Gammaproteobacteria</taxon>
        <taxon>Oceanospirillales</taxon>
        <taxon>Natronospirillaceae</taxon>
        <taxon>Natronospirillum</taxon>
    </lineage>
</organism>
<dbReference type="Proteomes" id="UP000297475">
    <property type="component" value="Unassembled WGS sequence"/>
</dbReference>
<feature type="domain" description="Beta-lactamase-related" evidence="1">
    <location>
        <begin position="7"/>
        <end position="364"/>
    </location>
</feature>
<dbReference type="GO" id="GO:0016787">
    <property type="term" value="F:hydrolase activity"/>
    <property type="evidence" value="ECO:0007669"/>
    <property type="project" value="UniProtKB-KW"/>
</dbReference>
<keyword evidence="3" id="KW-1185">Reference proteome</keyword>
<keyword evidence="2" id="KW-0378">Hydrolase</keyword>
<dbReference type="InterPro" id="IPR050789">
    <property type="entry name" value="Diverse_Enzym_Activities"/>
</dbReference>
<sequence>MTMTLSLDALLDELIERKDVHSAVMSVTSGDGSFQWAGARGVMSPGGPPVTETTPWFIASITKLFIAATVLRLVENGELALQDRLVDRLDTALTHRLHVLDGQDHTDQITLKHLLGHASGLPDFIEDYPKQGPDRRSLVETLLAEGDRAWTLAETTHWVRERLTPHFVPQPLSDPRARIRYSDTNYQLLIGIIETCRGAPFFQVLDELILRPLSLNNTWLSGRYPSSPNNREAEPQVPALYAGADVVQLPNFLADIGDLNSTCDDLTRFLKGLVNGGLFQNPDTWHQMQAHARTFSFPRDRAALRQPGWPIQYGLGVMRFQLPRLFTPFRPMPRVEGHTGSTGTWLFHAPKLDLYLTGAVNQVTAGAVPFKVVPRILKVFNATLAKSGHGG</sequence>
<proteinExistence type="predicted"/>
<evidence type="ECO:0000313" key="3">
    <source>
        <dbReference type="Proteomes" id="UP000297475"/>
    </source>
</evidence>
<dbReference type="InterPro" id="IPR012338">
    <property type="entry name" value="Beta-lactam/transpept-like"/>
</dbReference>
<comment type="caution">
    <text evidence="2">The sequence shown here is derived from an EMBL/GenBank/DDBJ whole genome shotgun (WGS) entry which is preliminary data.</text>
</comment>
<gene>
    <name evidence="2" type="ORF">E4656_11895</name>
</gene>
<dbReference type="Pfam" id="PF00144">
    <property type="entry name" value="Beta-lactamase"/>
    <property type="match status" value="1"/>
</dbReference>
<dbReference type="PANTHER" id="PTHR43283">
    <property type="entry name" value="BETA-LACTAMASE-RELATED"/>
    <property type="match status" value="1"/>
</dbReference>
<dbReference type="AlphaFoldDB" id="A0A4Z0W9L3"/>
<dbReference type="InterPro" id="IPR001466">
    <property type="entry name" value="Beta-lactam-related"/>
</dbReference>
<accession>A0A4Z0W9L3</accession>
<reference evidence="2 3" key="1">
    <citation type="submission" date="2019-04" db="EMBL/GenBank/DDBJ databases">
        <title>Natronospirillum operosus gen. nov., sp. nov., a haloalkaliphilic satellite isolated from decaying biomass of laboratory culture of cyanobacterium Geitlerinema sp. and proposal of Natronospirillaceae fam. nov. and Saccharospirillaceae fam. nov.</title>
        <authorList>
            <person name="Kevbrin V."/>
            <person name="Boltyanskaya Y."/>
            <person name="Koziaeva V."/>
            <person name="Grouzdev D.S."/>
            <person name="Park M."/>
            <person name="Cho J."/>
        </authorList>
    </citation>
    <scope>NUCLEOTIDE SEQUENCE [LARGE SCALE GENOMIC DNA]</scope>
    <source>
        <strain evidence="2 3">G-116</strain>
    </source>
</reference>
<protein>
    <submittedName>
        <fullName evidence="2">Class A beta-lactamase-related serine hydrolase</fullName>
    </submittedName>
</protein>
<evidence type="ECO:0000313" key="2">
    <source>
        <dbReference type="EMBL" id="TGG92823.1"/>
    </source>
</evidence>
<dbReference type="Gene3D" id="3.40.710.10">
    <property type="entry name" value="DD-peptidase/beta-lactamase superfamily"/>
    <property type="match status" value="1"/>
</dbReference>
<name>A0A4Z0W9L3_9GAMM</name>
<dbReference type="OrthoDB" id="9803467at2"/>
<dbReference type="SUPFAM" id="SSF56601">
    <property type="entry name" value="beta-lactamase/transpeptidase-like"/>
    <property type="match status" value="1"/>
</dbReference>
<dbReference type="EMBL" id="SRMF01000004">
    <property type="protein sequence ID" value="TGG92823.1"/>
    <property type="molecule type" value="Genomic_DNA"/>
</dbReference>
<evidence type="ECO:0000259" key="1">
    <source>
        <dbReference type="Pfam" id="PF00144"/>
    </source>
</evidence>